<evidence type="ECO:0000313" key="2">
    <source>
        <dbReference type="Proteomes" id="UP000381260"/>
    </source>
</evidence>
<proteinExistence type="predicted"/>
<dbReference type="PANTHER" id="PTHR34413">
    <property type="entry name" value="PROPHAGE TAIL FIBER ASSEMBLY PROTEIN HOMOLOG TFAE-RELATED-RELATED"/>
    <property type="match status" value="1"/>
</dbReference>
<dbReference type="AlphaFoldDB" id="A0A5Q2VGP8"/>
<dbReference type="Proteomes" id="UP000381260">
    <property type="component" value="Chromosome"/>
</dbReference>
<dbReference type="PANTHER" id="PTHR34413:SF2">
    <property type="entry name" value="PROPHAGE TAIL FIBER ASSEMBLY PROTEIN HOMOLOG TFAE-RELATED"/>
    <property type="match status" value="1"/>
</dbReference>
<reference evidence="1 2" key="1">
    <citation type="submission" date="2019-11" db="EMBL/GenBank/DDBJ databases">
        <title>The Phosphoenolpyruvate Phosphotransferase System Regulates Serratia proteamaculans 336X Biofilm Formation and Wheat Roots colonization.</title>
        <authorList>
            <person name="Liu F."/>
        </authorList>
    </citation>
    <scope>NUCLEOTIDE SEQUENCE [LARGE SCALE GENOMIC DNA]</scope>
    <source>
        <strain evidence="1 2">336X</strain>
    </source>
</reference>
<protein>
    <submittedName>
        <fullName evidence="1">Tail fiber assembly protein</fullName>
    </submittedName>
</protein>
<dbReference type="EMBL" id="CP045913">
    <property type="protein sequence ID" value="QGH62583.1"/>
    <property type="molecule type" value="Genomic_DNA"/>
</dbReference>
<dbReference type="InterPro" id="IPR003458">
    <property type="entry name" value="Phage_T4_Gp38_tail_assem"/>
</dbReference>
<sequence length="166" mass="18224">MRMNSFTRYTPKEPAFGAPALYLQDEKGRDWYAMQAKFTKKFKLAILPDTGVIRSITQDISALFPEGLTVVDIDILPEGCNISGDWVYSNGSIKKDAAADARAAIAQKAALMNQASNQILVLTDAVDLGMASEEDKIALEAWRTYRVLLSRVDTAAAPVIDWPEAP</sequence>
<dbReference type="InterPro" id="IPR051220">
    <property type="entry name" value="TFA_Chaperone"/>
</dbReference>
<dbReference type="RefSeq" id="WP_153859471.1">
    <property type="nucleotide sequence ID" value="NZ_CP045913.1"/>
</dbReference>
<organism evidence="1 2">
    <name type="scientific">Serratia proteamaculans</name>
    <dbReference type="NCBI Taxonomy" id="28151"/>
    <lineage>
        <taxon>Bacteria</taxon>
        <taxon>Pseudomonadati</taxon>
        <taxon>Pseudomonadota</taxon>
        <taxon>Gammaproteobacteria</taxon>
        <taxon>Enterobacterales</taxon>
        <taxon>Yersiniaceae</taxon>
        <taxon>Serratia</taxon>
    </lineage>
</organism>
<dbReference type="Pfam" id="PF02413">
    <property type="entry name" value="Caudo_TAP"/>
    <property type="match status" value="1"/>
</dbReference>
<evidence type="ECO:0000313" key="1">
    <source>
        <dbReference type="EMBL" id="QGH62583.1"/>
    </source>
</evidence>
<name>A0A5Q2VGP8_SERPR</name>
<accession>A0A5Q2VGP8</accession>
<gene>
    <name evidence="1" type="ORF">GHV41_17895</name>
</gene>